<reference evidence="1" key="1">
    <citation type="journal article" date="2020" name="BMC Genomics">
        <title>Correction to: Identification and distribution of gene clusters required for synthesis of sphingolipid metabolism inhibitors in diverse species of the filamentous fungus Fusarium.</title>
        <authorList>
            <person name="Kim H.S."/>
            <person name="Lohmar J.M."/>
            <person name="Busman M."/>
            <person name="Brown D.W."/>
            <person name="Naumann T.A."/>
            <person name="Divon H.H."/>
            <person name="Lysoe E."/>
            <person name="Uhlig S."/>
            <person name="Proctor R.H."/>
        </authorList>
    </citation>
    <scope>NUCLEOTIDE SEQUENCE</scope>
    <source>
        <strain evidence="1">NRRL 22465</strain>
    </source>
</reference>
<sequence>MWRSIYEELIRTRCGDEQMDSDEVLRLKRRFEEVDEVVKAKTRGGLRLGFAPTSNSTVKSRVFWEGEEKEEESRMKQLAHKSLGLYHRKTYTQPSPSDNGEQDVLLDAEGEPDFAGLIPGTVTVDGFSHECRELAYSSKTSPVQSSRIPTKDLTPIKESSILRRIDEMKRGIHLYERSEEQEEADLKEFTGDAIQPASLDKQANPGSTECVSKLHDLLDCTDVFTNLTTKESISSEWASSKNANHDKWHLLWQIILAKELAIRLERPLEAPRPGFSRSVLAALTVQDLWFQNVEVVMEEMSLALSGVRKLAATGEVKSRAADHKKNGDDAMKNERWKDAKELYTKAIELDLSSAMYRAARSVADLRLGDWKSAAQDALIATRLDPKNTHAWNMLGASWKMGGNHVRALAAYERAVQAAGSEATNLMRQDLMEMKDKIGSLTSPQNGQDQLPQGKALKALGDQQWETFLHPTRLQSNCHEAQLEGLLCFAKQMKWPYLDELRDYSKDAWKKTTTGAISSCLVQDWLLGLTLPGKWMALKVMSCLVEMSPSIPSPQATDCFDHGYALPQCSYWRSRSVLGRILGAWQGVTELCGWVGPCPPIVLDRPTPKKKTLACVLVDAKTVHLPKSPVTDHDPYTAYWGPRADEDLWVYSDEMRNDKSWVVLQPPAQELKPVAVKAIRLKQVSSSSSSSSSSPPHDEHNIKYRASIEFSFVIKKIVPLTKVVSYALLTSPIFVSLPPCRGGTSDGHAVHVREIQRDTALFVPVHQMKEIDTKNSEGRLIVINAACEGGEIMARACHHKGLPEQSEEYMLATLRIVSDYQPVSLAFKTSVSL</sequence>
<keyword evidence="2" id="KW-1185">Reference proteome</keyword>
<dbReference type="Pfam" id="PF13432">
    <property type="entry name" value="TPR_16"/>
    <property type="match status" value="1"/>
</dbReference>
<dbReference type="Gene3D" id="1.25.40.10">
    <property type="entry name" value="Tetratricopeptide repeat domain"/>
    <property type="match status" value="1"/>
</dbReference>
<organism evidence="1 2">
    <name type="scientific">Fusarium zealandicum</name>
    <dbReference type="NCBI Taxonomy" id="1053134"/>
    <lineage>
        <taxon>Eukaryota</taxon>
        <taxon>Fungi</taxon>
        <taxon>Dikarya</taxon>
        <taxon>Ascomycota</taxon>
        <taxon>Pezizomycotina</taxon>
        <taxon>Sordariomycetes</taxon>
        <taxon>Hypocreomycetidae</taxon>
        <taxon>Hypocreales</taxon>
        <taxon>Nectriaceae</taxon>
        <taxon>Fusarium</taxon>
        <taxon>Fusarium staphyleae species complex</taxon>
    </lineage>
</organism>
<dbReference type="Proteomes" id="UP000635477">
    <property type="component" value="Unassembled WGS sequence"/>
</dbReference>
<dbReference type="InterPro" id="IPR019734">
    <property type="entry name" value="TPR_rpt"/>
</dbReference>
<dbReference type="OrthoDB" id="20872at2759"/>
<name>A0A8H4XNL1_9HYPO</name>
<reference evidence="1" key="2">
    <citation type="submission" date="2020-05" db="EMBL/GenBank/DDBJ databases">
        <authorList>
            <person name="Kim H.-S."/>
            <person name="Proctor R.H."/>
            <person name="Brown D.W."/>
        </authorList>
    </citation>
    <scope>NUCLEOTIDE SEQUENCE</scope>
    <source>
        <strain evidence="1">NRRL 22465</strain>
    </source>
</reference>
<evidence type="ECO:0000313" key="1">
    <source>
        <dbReference type="EMBL" id="KAF4981470.1"/>
    </source>
</evidence>
<dbReference type="PANTHER" id="PTHR42345">
    <property type="entry name" value="TPR_REGION DOMAIN-CONTAINING PROTEIN"/>
    <property type="match status" value="1"/>
</dbReference>
<dbReference type="AlphaFoldDB" id="A0A8H4XNL1"/>
<dbReference type="SMART" id="SM00028">
    <property type="entry name" value="TPR"/>
    <property type="match status" value="3"/>
</dbReference>
<protein>
    <submittedName>
        <fullName evidence="1">Uncharacterized protein</fullName>
    </submittedName>
</protein>
<dbReference type="PANTHER" id="PTHR42345:SF2">
    <property type="entry name" value="HELICASE-LIKE PROTEIN"/>
    <property type="match status" value="1"/>
</dbReference>
<gene>
    <name evidence="1" type="ORF">FZEAL_2713</name>
</gene>
<proteinExistence type="predicted"/>
<dbReference type="EMBL" id="JABEYC010000166">
    <property type="protein sequence ID" value="KAF4981470.1"/>
    <property type="molecule type" value="Genomic_DNA"/>
</dbReference>
<dbReference type="InterPro" id="IPR011990">
    <property type="entry name" value="TPR-like_helical_dom_sf"/>
</dbReference>
<evidence type="ECO:0000313" key="2">
    <source>
        <dbReference type="Proteomes" id="UP000635477"/>
    </source>
</evidence>
<comment type="caution">
    <text evidence="1">The sequence shown here is derived from an EMBL/GenBank/DDBJ whole genome shotgun (WGS) entry which is preliminary data.</text>
</comment>
<accession>A0A8H4XNL1</accession>
<dbReference type="SUPFAM" id="SSF48452">
    <property type="entry name" value="TPR-like"/>
    <property type="match status" value="1"/>
</dbReference>